<evidence type="ECO:0000313" key="2">
    <source>
        <dbReference type="Proteomes" id="UP000789920"/>
    </source>
</evidence>
<dbReference type="Proteomes" id="UP000789920">
    <property type="component" value="Unassembled WGS sequence"/>
</dbReference>
<dbReference type="EMBL" id="CAJVQC010006876">
    <property type="protein sequence ID" value="CAG8572532.1"/>
    <property type="molecule type" value="Genomic_DNA"/>
</dbReference>
<reference evidence="1" key="1">
    <citation type="submission" date="2021-06" db="EMBL/GenBank/DDBJ databases">
        <authorList>
            <person name="Kallberg Y."/>
            <person name="Tangrot J."/>
            <person name="Rosling A."/>
        </authorList>
    </citation>
    <scope>NUCLEOTIDE SEQUENCE</scope>
    <source>
        <strain evidence="1">MA461A</strain>
    </source>
</reference>
<protein>
    <submittedName>
        <fullName evidence="1">19649_t:CDS:1</fullName>
    </submittedName>
</protein>
<proteinExistence type="predicted"/>
<keyword evidence="2" id="KW-1185">Reference proteome</keyword>
<evidence type="ECO:0000313" key="1">
    <source>
        <dbReference type="EMBL" id="CAG8572532.1"/>
    </source>
</evidence>
<name>A0ACA9M6I2_9GLOM</name>
<feature type="non-terminal residue" evidence="1">
    <location>
        <position position="122"/>
    </location>
</feature>
<accession>A0ACA9M6I2</accession>
<comment type="caution">
    <text evidence="1">The sequence shown here is derived from an EMBL/GenBank/DDBJ whole genome shotgun (WGS) entry which is preliminary data.</text>
</comment>
<organism evidence="1 2">
    <name type="scientific">Racocetra persica</name>
    <dbReference type="NCBI Taxonomy" id="160502"/>
    <lineage>
        <taxon>Eukaryota</taxon>
        <taxon>Fungi</taxon>
        <taxon>Fungi incertae sedis</taxon>
        <taxon>Mucoromycota</taxon>
        <taxon>Glomeromycotina</taxon>
        <taxon>Glomeromycetes</taxon>
        <taxon>Diversisporales</taxon>
        <taxon>Gigasporaceae</taxon>
        <taxon>Racocetra</taxon>
    </lineage>
</organism>
<gene>
    <name evidence="1" type="ORF">RPERSI_LOCUS4815</name>
</gene>
<sequence>MITAALVIFNLMVGNPKIFQQVLIKQFDNLIRKKFSNKENYPFRHFVYQYERNDNPQQECNCYIQGFLYLKNATCIEHYLDAGELLNGRKLKVAKIDSVKELLQNNKINFDSVATIEESVAY</sequence>